<dbReference type="AlphaFoldDB" id="A0A0S7XXB3"/>
<protein>
    <recommendedName>
        <fullName evidence="1">Spore protein YkvP/CgeB glycosyl transferase-like domain-containing protein</fullName>
    </recommendedName>
</protein>
<accession>A0A0S7XXB3</accession>
<proteinExistence type="predicted"/>
<evidence type="ECO:0000313" key="2">
    <source>
        <dbReference type="EMBL" id="KPJ66980.1"/>
    </source>
</evidence>
<name>A0A0S7XXB3_UNCSA</name>
<gene>
    <name evidence="2" type="ORF">AMJ44_07605</name>
</gene>
<dbReference type="InterPro" id="IPR055259">
    <property type="entry name" value="YkvP/CgeB_Glyco_trans-like"/>
</dbReference>
<evidence type="ECO:0000313" key="3">
    <source>
        <dbReference type="Proteomes" id="UP000051861"/>
    </source>
</evidence>
<evidence type="ECO:0000259" key="1">
    <source>
        <dbReference type="Pfam" id="PF13524"/>
    </source>
</evidence>
<dbReference type="Proteomes" id="UP000051861">
    <property type="component" value="Unassembled WGS sequence"/>
</dbReference>
<feature type="domain" description="Spore protein YkvP/CgeB glycosyl transferase-like" evidence="1">
    <location>
        <begin position="223"/>
        <end position="332"/>
    </location>
</feature>
<comment type="caution">
    <text evidence="2">The sequence shown here is derived from an EMBL/GenBank/DDBJ whole genome shotgun (WGS) entry which is preliminary data.</text>
</comment>
<reference evidence="2 3" key="1">
    <citation type="journal article" date="2015" name="Microbiome">
        <title>Genomic resolution of linkages in carbon, nitrogen, and sulfur cycling among widespread estuary sediment bacteria.</title>
        <authorList>
            <person name="Baker B.J."/>
            <person name="Lazar C.S."/>
            <person name="Teske A.P."/>
            <person name="Dick G.J."/>
        </authorList>
    </citation>
    <scope>NUCLEOTIDE SEQUENCE [LARGE SCALE GENOMIC DNA]</scope>
    <source>
        <strain evidence="2">DG_54_3</strain>
    </source>
</reference>
<dbReference type="EMBL" id="LIZX01000068">
    <property type="protein sequence ID" value="KPJ66980.1"/>
    <property type="molecule type" value="Genomic_DNA"/>
</dbReference>
<dbReference type="Pfam" id="PF13524">
    <property type="entry name" value="Glyco_trans_1_2"/>
    <property type="match status" value="1"/>
</dbReference>
<organism evidence="2 3">
    <name type="scientific">candidate division WOR-1 bacterium DG_54_3</name>
    <dbReference type="NCBI Taxonomy" id="1703775"/>
    <lineage>
        <taxon>Bacteria</taxon>
        <taxon>Bacillati</taxon>
        <taxon>Saganbacteria</taxon>
    </lineage>
</organism>
<sequence length="340" mass="39383">MKILIVRSWGKTAFELGGYCKNAFAENGHDADLFTYNDGRISWRFPFLVNIERTFVGKALIKKISDFRPQLILVIKGDEIPLELIRGIRDKFKIPVADYWIDDPGLIDVSQKISPAYDYFFTNDPDAVQVHKESGCPRVGFLSFGCLPDLHKKIQLSQEEYEMYGSDICFAGTVTEGRIKVLEVLSDFNLKVWAPRLVYSLKEKYRIEKNKIPSSSPLYSKFTDRSVWNEELVKVYNASKIVLNIHSPQTIPIMRDFEVTGCGAFLISDYARSLETMFKPTEEIICYKNIAELKELVTFYLSHPQEREEIARKGYLRAHRNHTYAKRMEELISFIEKEKT</sequence>